<reference evidence="2" key="1">
    <citation type="journal article" date="2005" name="Int. J. Syst. Evol. Microbiol.">
        <title>Methanofollis formosanus sp. nov., isolated from a fish pond.</title>
        <authorList>
            <person name="Wu S.Y."/>
            <person name="Chen S.C."/>
            <person name="Lai M.C."/>
        </authorList>
    </citation>
    <scope>NUCLEOTIDE SEQUENCE</scope>
    <source>
        <strain evidence="2">ML15</strain>
    </source>
</reference>
<keyword evidence="3" id="KW-1185">Reference proteome</keyword>
<dbReference type="InterPro" id="IPR002525">
    <property type="entry name" value="Transp_IS110-like_N"/>
</dbReference>
<protein>
    <recommendedName>
        <fullName evidence="1">Transposase IS110-like N-terminal domain-containing protein</fullName>
    </recommendedName>
</protein>
<dbReference type="GO" id="GO:0004803">
    <property type="term" value="F:transposase activity"/>
    <property type="evidence" value="ECO:0007669"/>
    <property type="project" value="InterPro"/>
</dbReference>
<dbReference type="InterPro" id="IPR047650">
    <property type="entry name" value="Transpos_IS110"/>
</dbReference>
<dbReference type="KEGG" id="mfk:E2N92_02885"/>
<evidence type="ECO:0000313" key="3">
    <source>
        <dbReference type="Proteomes" id="UP000826709"/>
    </source>
</evidence>
<reference evidence="2" key="2">
    <citation type="submission" date="2019-03" db="EMBL/GenBank/DDBJ databases">
        <authorList>
            <person name="Chen S.-C."/>
            <person name="Wu S.-Y."/>
            <person name="Lai M.-C."/>
        </authorList>
    </citation>
    <scope>NUCLEOTIDE SEQUENCE</scope>
    <source>
        <strain evidence="2">ML15</strain>
    </source>
</reference>
<gene>
    <name evidence="2" type="ORF">E2N92_02885</name>
</gene>
<dbReference type="AlphaFoldDB" id="A0A8G1A2Y1"/>
<name>A0A8G1A2Y1_9EURY</name>
<sequence length="128" mass="14701">MYSTLEDSVPVIVANPYLIKNIPGRKTDVIDAQWIAELTLNNLIKPSRIFPKDDRELRNLTRARENLVQNRTRLKNRIHRSLESASIKLSSVLSDIFGKSGQYILEHLLQHHQSSPQRDPCGCDQELL</sequence>
<feature type="domain" description="Transposase IS110-like N-terminal" evidence="1">
    <location>
        <begin position="6"/>
        <end position="84"/>
    </location>
</feature>
<dbReference type="RefSeq" id="WP_425515763.1">
    <property type="nucleotide sequence ID" value="NZ_CP037968.1"/>
</dbReference>
<proteinExistence type="predicted"/>
<accession>A0A8G1A2Y1</accession>
<dbReference type="GO" id="GO:0006313">
    <property type="term" value="P:DNA transposition"/>
    <property type="evidence" value="ECO:0007669"/>
    <property type="project" value="InterPro"/>
</dbReference>
<dbReference type="Pfam" id="PF01548">
    <property type="entry name" value="DEDD_Tnp_IS110"/>
    <property type="match status" value="1"/>
</dbReference>
<dbReference type="GO" id="GO:0003677">
    <property type="term" value="F:DNA binding"/>
    <property type="evidence" value="ECO:0007669"/>
    <property type="project" value="InterPro"/>
</dbReference>
<dbReference type="PANTHER" id="PTHR33055">
    <property type="entry name" value="TRANSPOSASE FOR INSERTION SEQUENCE ELEMENT IS1111A"/>
    <property type="match status" value="1"/>
</dbReference>
<dbReference type="Proteomes" id="UP000826709">
    <property type="component" value="Chromosome"/>
</dbReference>
<evidence type="ECO:0000313" key="2">
    <source>
        <dbReference type="EMBL" id="QYZ80374.1"/>
    </source>
</evidence>
<organism evidence="2 3">
    <name type="scientific">Methanofollis formosanus</name>
    <dbReference type="NCBI Taxonomy" id="299308"/>
    <lineage>
        <taxon>Archaea</taxon>
        <taxon>Methanobacteriati</taxon>
        <taxon>Methanobacteriota</taxon>
        <taxon>Stenosarchaea group</taxon>
        <taxon>Methanomicrobia</taxon>
        <taxon>Methanomicrobiales</taxon>
        <taxon>Methanomicrobiaceae</taxon>
        <taxon>Methanofollis</taxon>
    </lineage>
</organism>
<evidence type="ECO:0000259" key="1">
    <source>
        <dbReference type="Pfam" id="PF01548"/>
    </source>
</evidence>
<dbReference type="PANTHER" id="PTHR33055:SF13">
    <property type="entry name" value="TRANSPOSASE"/>
    <property type="match status" value="1"/>
</dbReference>
<dbReference type="EMBL" id="CP037968">
    <property type="protein sequence ID" value="QYZ80374.1"/>
    <property type="molecule type" value="Genomic_DNA"/>
</dbReference>